<evidence type="ECO:0000313" key="2">
    <source>
        <dbReference type="Proteomes" id="UP001219525"/>
    </source>
</evidence>
<proteinExistence type="predicted"/>
<comment type="caution">
    <text evidence="1">The sequence shown here is derived from an EMBL/GenBank/DDBJ whole genome shotgun (WGS) entry which is preliminary data.</text>
</comment>
<gene>
    <name evidence="1" type="ORF">GGX14DRAFT_401461</name>
</gene>
<protein>
    <submittedName>
        <fullName evidence="1">Uncharacterized protein</fullName>
    </submittedName>
</protein>
<dbReference type="AlphaFoldDB" id="A0AAD6Y6F8"/>
<keyword evidence="2" id="KW-1185">Reference proteome</keyword>
<reference evidence="1" key="1">
    <citation type="submission" date="2023-03" db="EMBL/GenBank/DDBJ databases">
        <title>Massive genome expansion in bonnet fungi (Mycena s.s.) driven by repeated elements and novel gene families across ecological guilds.</title>
        <authorList>
            <consortium name="Lawrence Berkeley National Laboratory"/>
            <person name="Harder C.B."/>
            <person name="Miyauchi S."/>
            <person name="Viragh M."/>
            <person name="Kuo A."/>
            <person name="Thoen E."/>
            <person name="Andreopoulos B."/>
            <person name="Lu D."/>
            <person name="Skrede I."/>
            <person name="Drula E."/>
            <person name="Henrissat B."/>
            <person name="Morin E."/>
            <person name="Kohler A."/>
            <person name="Barry K."/>
            <person name="LaButti K."/>
            <person name="Morin E."/>
            <person name="Salamov A."/>
            <person name="Lipzen A."/>
            <person name="Mereny Z."/>
            <person name="Hegedus B."/>
            <person name="Baldrian P."/>
            <person name="Stursova M."/>
            <person name="Weitz H."/>
            <person name="Taylor A."/>
            <person name="Grigoriev I.V."/>
            <person name="Nagy L.G."/>
            <person name="Martin F."/>
            <person name="Kauserud H."/>
        </authorList>
    </citation>
    <scope>NUCLEOTIDE SEQUENCE</scope>
    <source>
        <strain evidence="1">9144</strain>
    </source>
</reference>
<evidence type="ECO:0000313" key="1">
    <source>
        <dbReference type="EMBL" id="KAJ7199150.1"/>
    </source>
</evidence>
<sequence>MFVKSLNWSRISGESRDMGRGEGIPRLEYPERLVRWAEGRATPHGRATGCTWSGGGVEDVLMDNGHGRQVRVLRWLGDVPMRYRSAIRVQLMDQEVREGLGCIGLRDGVAGVRTGVAYQILASSATFGRVVGVWQRLCHGVQFSQLRAPSKRKCRELEVNSAMGGKKSRADGGDDRDGAEKIHAQSTLFCLDCKTDAKIGFDIAERIREDAAQIRHVRQLAQDGAPTGCINGGGPGTITCPRTCL</sequence>
<dbReference type="EMBL" id="JARJCW010000069">
    <property type="protein sequence ID" value="KAJ7199150.1"/>
    <property type="molecule type" value="Genomic_DNA"/>
</dbReference>
<organism evidence="1 2">
    <name type="scientific">Mycena pura</name>
    <dbReference type="NCBI Taxonomy" id="153505"/>
    <lineage>
        <taxon>Eukaryota</taxon>
        <taxon>Fungi</taxon>
        <taxon>Dikarya</taxon>
        <taxon>Basidiomycota</taxon>
        <taxon>Agaricomycotina</taxon>
        <taxon>Agaricomycetes</taxon>
        <taxon>Agaricomycetidae</taxon>
        <taxon>Agaricales</taxon>
        <taxon>Marasmiineae</taxon>
        <taxon>Mycenaceae</taxon>
        <taxon>Mycena</taxon>
    </lineage>
</organism>
<accession>A0AAD6Y6F8</accession>
<name>A0AAD6Y6F8_9AGAR</name>
<dbReference type="Proteomes" id="UP001219525">
    <property type="component" value="Unassembled WGS sequence"/>
</dbReference>